<comment type="caution">
    <text evidence="9">The sequence shown here is derived from an EMBL/GenBank/DDBJ whole genome shotgun (WGS) entry which is preliminary data.</text>
</comment>
<dbReference type="SUPFAM" id="SSF57625">
    <property type="entry name" value="Invertebrate chitin-binding proteins"/>
    <property type="match status" value="3"/>
</dbReference>
<keyword evidence="1" id="KW-0147">Chitin-binding</keyword>
<keyword evidence="10" id="KW-1185">Reference proteome</keyword>
<feature type="signal peptide" evidence="7">
    <location>
        <begin position="1"/>
        <end position="18"/>
    </location>
</feature>
<evidence type="ECO:0000259" key="8">
    <source>
        <dbReference type="PROSITE" id="PS50940"/>
    </source>
</evidence>
<evidence type="ECO:0000256" key="4">
    <source>
        <dbReference type="ARBA" id="ARBA00023157"/>
    </source>
</evidence>
<feature type="domain" description="Chitin-binding type-2" evidence="8">
    <location>
        <begin position="88"/>
        <end position="146"/>
    </location>
</feature>
<dbReference type="Proteomes" id="UP001075354">
    <property type="component" value="Chromosome 14"/>
</dbReference>
<proteinExistence type="predicted"/>
<sequence length="336" mass="36858">MRALAVLALALLAGLVSGQGCPEQHGVQAYPHPDLCDHFYLCTNGTLTEEVCENGLLFDGKGAVHNHCNYHWAVNCGPRKYELVPLSTPGCEFQFGIYAEAPCSTSYYKCAFGEVHPEACDAGLAYDERTHSCNWPDLLLEQGCNPEQIVGFKCPDKVTGKAAKFYPFPRYAIPGDCTRSITCVNGFPRITACGEDKVFDAESLTCDEPELVPSCPEAGSRVRREVRERRDAAFDCVSARGMPNRGYPTRHLSRTAVVRRDARPSRTHCHCPWPDSRPAGWQPFLRRRLPGRGTPGVRGGQRAPASVGGRGSTLEGNTFPRSFFSQTRDASTAKAI</sequence>
<keyword evidence="2 7" id="KW-0732">Signal</keyword>
<dbReference type="EMBL" id="JAPTSV010000014">
    <property type="protein sequence ID" value="KAJ1520716.1"/>
    <property type="molecule type" value="Genomic_DNA"/>
</dbReference>
<feature type="chain" id="PRO_5043462542" description="Chitin-binding type-2 domain-containing protein" evidence="7">
    <location>
        <begin position="19"/>
        <end position="336"/>
    </location>
</feature>
<feature type="domain" description="Chitin-binding type-2" evidence="8">
    <location>
        <begin position="151"/>
        <end position="217"/>
    </location>
</feature>
<keyword evidence="5" id="KW-0325">Glycoprotein</keyword>
<evidence type="ECO:0000313" key="9">
    <source>
        <dbReference type="EMBL" id="KAJ1520716.1"/>
    </source>
</evidence>
<dbReference type="InterPro" id="IPR051940">
    <property type="entry name" value="Chitin_bind-dev_reg"/>
</dbReference>
<protein>
    <recommendedName>
        <fullName evidence="8">Chitin-binding type-2 domain-containing protein</fullName>
    </recommendedName>
</protein>
<dbReference type="GO" id="GO:0005576">
    <property type="term" value="C:extracellular region"/>
    <property type="evidence" value="ECO:0007669"/>
    <property type="project" value="InterPro"/>
</dbReference>
<dbReference type="PANTHER" id="PTHR23301">
    <property type="entry name" value="CHITIN BINDING PERITROPHIN-A"/>
    <property type="match status" value="1"/>
</dbReference>
<dbReference type="AlphaFoldDB" id="A0AAV7XAR5"/>
<dbReference type="InterPro" id="IPR002557">
    <property type="entry name" value="Chitin-bd_dom"/>
</dbReference>
<dbReference type="PROSITE" id="PS51257">
    <property type="entry name" value="PROKAR_LIPOPROTEIN"/>
    <property type="match status" value="1"/>
</dbReference>
<dbReference type="Pfam" id="PF01607">
    <property type="entry name" value="CBM_14"/>
    <property type="match status" value="3"/>
</dbReference>
<dbReference type="GO" id="GO:0008061">
    <property type="term" value="F:chitin binding"/>
    <property type="evidence" value="ECO:0007669"/>
    <property type="project" value="UniProtKB-KW"/>
</dbReference>
<evidence type="ECO:0000256" key="3">
    <source>
        <dbReference type="ARBA" id="ARBA00022737"/>
    </source>
</evidence>
<keyword evidence="4" id="KW-1015">Disulfide bond</keyword>
<evidence type="ECO:0000313" key="10">
    <source>
        <dbReference type="Proteomes" id="UP001075354"/>
    </source>
</evidence>
<keyword evidence="3" id="KW-0677">Repeat</keyword>
<dbReference type="Gene3D" id="2.170.140.10">
    <property type="entry name" value="Chitin binding domain"/>
    <property type="match status" value="3"/>
</dbReference>
<dbReference type="InterPro" id="IPR036508">
    <property type="entry name" value="Chitin-bd_dom_sf"/>
</dbReference>
<evidence type="ECO:0000256" key="7">
    <source>
        <dbReference type="SAM" id="SignalP"/>
    </source>
</evidence>
<name>A0AAV7XAR5_9NEOP</name>
<reference evidence="9" key="1">
    <citation type="submission" date="2022-12" db="EMBL/GenBank/DDBJ databases">
        <title>Chromosome-level genome assembly of the bean flower thrips Megalurothrips usitatus.</title>
        <authorList>
            <person name="Ma L."/>
            <person name="Liu Q."/>
            <person name="Li H."/>
            <person name="Cai W."/>
        </authorList>
    </citation>
    <scope>NUCLEOTIDE SEQUENCE</scope>
    <source>
        <strain evidence="9">Cailab_2022a</strain>
    </source>
</reference>
<gene>
    <name evidence="9" type="ORF">ONE63_003813</name>
</gene>
<evidence type="ECO:0000256" key="2">
    <source>
        <dbReference type="ARBA" id="ARBA00022729"/>
    </source>
</evidence>
<dbReference type="PANTHER" id="PTHR23301:SF107">
    <property type="entry name" value="LD20793P"/>
    <property type="match status" value="1"/>
</dbReference>
<feature type="compositionally biased region" description="Polar residues" evidence="6">
    <location>
        <begin position="314"/>
        <end position="330"/>
    </location>
</feature>
<feature type="domain" description="Chitin-binding type-2" evidence="8">
    <location>
        <begin position="18"/>
        <end position="78"/>
    </location>
</feature>
<evidence type="ECO:0000256" key="6">
    <source>
        <dbReference type="SAM" id="MobiDB-lite"/>
    </source>
</evidence>
<evidence type="ECO:0000256" key="1">
    <source>
        <dbReference type="ARBA" id="ARBA00022669"/>
    </source>
</evidence>
<evidence type="ECO:0000256" key="5">
    <source>
        <dbReference type="ARBA" id="ARBA00023180"/>
    </source>
</evidence>
<accession>A0AAV7XAR5</accession>
<feature type="region of interest" description="Disordered" evidence="6">
    <location>
        <begin position="289"/>
        <end position="336"/>
    </location>
</feature>
<dbReference type="PROSITE" id="PS50940">
    <property type="entry name" value="CHIT_BIND_II"/>
    <property type="match status" value="3"/>
</dbReference>
<dbReference type="SMART" id="SM00494">
    <property type="entry name" value="ChtBD2"/>
    <property type="match status" value="3"/>
</dbReference>
<organism evidence="9 10">
    <name type="scientific">Megalurothrips usitatus</name>
    <name type="common">bean blossom thrips</name>
    <dbReference type="NCBI Taxonomy" id="439358"/>
    <lineage>
        <taxon>Eukaryota</taxon>
        <taxon>Metazoa</taxon>
        <taxon>Ecdysozoa</taxon>
        <taxon>Arthropoda</taxon>
        <taxon>Hexapoda</taxon>
        <taxon>Insecta</taxon>
        <taxon>Pterygota</taxon>
        <taxon>Neoptera</taxon>
        <taxon>Paraneoptera</taxon>
        <taxon>Thysanoptera</taxon>
        <taxon>Terebrantia</taxon>
        <taxon>Thripoidea</taxon>
        <taxon>Thripidae</taxon>
        <taxon>Megalurothrips</taxon>
    </lineage>
</organism>